<dbReference type="AlphaFoldDB" id="A0A2G8TK30"/>
<dbReference type="HAMAP" id="MF_01929">
    <property type="entry name" value="PurE_classI"/>
    <property type="match status" value="1"/>
</dbReference>
<sequence length="166" mass="17181">MEQTSKVLVGVVMGSSSDWEVMQHAVAMLEQFGIAHEAQVISAHRMPDEMFAYASSARARGLRAIIAGAGGAAHLPGMLAAKTIVPVLGVPVPSRYLRGEDSLLSIVQMPKGVPVATFAIGEAGAANAALTAVAMLAATDDALAAKLEEFRRTQTAAAKSMTLPPV</sequence>
<dbReference type="PIRSF" id="PIRSF001338">
    <property type="entry name" value="AIR_carboxylase"/>
    <property type="match status" value="1"/>
</dbReference>
<dbReference type="InterPro" id="IPR000031">
    <property type="entry name" value="PurE_dom"/>
</dbReference>
<dbReference type="SUPFAM" id="SSF52255">
    <property type="entry name" value="N5-CAIR mutase (phosphoribosylaminoimidazole carboxylase, PurE)"/>
    <property type="match status" value="1"/>
</dbReference>
<proteinExistence type="inferred from homology"/>
<gene>
    <name evidence="3 7" type="primary">purE</name>
    <name evidence="7" type="ORF">CR105_04355</name>
</gene>
<evidence type="ECO:0000256" key="5">
    <source>
        <dbReference type="PIRSR" id="PIRSR001338-1"/>
    </source>
</evidence>
<dbReference type="PANTHER" id="PTHR23046:SF2">
    <property type="entry name" value="PHOSPHORIBOSYLAMINOIMIDAZOLE CARBOXYLASE"/>
    <property type="match status" value="1"/>
</dbReference>
<feature type="binding site" evidence="3 5">
    <location>
        <position position="15"/>
    </location>
    <ligand>
        <name>substrate</name>
    </ligand>
</feature>
<dbReference type="PANTHER" id="PTHR23046">
    <property type="entry name" value="PHOSPHORIBOSYLAMINOIMIDAZOLE CARBOXYLASE CATALYTIC SUBUNIT"/>
    <property type="match status" value="1"/>
</dbReference>
<evidence type="ECO:0000256" key="4">
    <source>
        <dbReference type="PIRNR" id="PIRNR001338"/>
    </source>
</evidence>
<comment type="similarity">
    <text evidence="3">Belongs to the AIR carboxylase family. Class I subfamily.</text>
</comment>
<dbReference type="OrthoDB" id="9791908at2"/>
<dbReference type="EMBL" id="PDOC01000002">
    <property type="protein sequence ID" value="PIL46319.1"/>
    <property type="molecule type" value="Genomic_DNA"/>
</dbReference>
<keyword evidence="1 3" id="KW-0658">Purine biosynthesis</keyword>
<dbReference type="EC" id="5.4.99.18" evidence="3 4"/>
<dbReference type="Gene3D" id="3.40.50.1970">
    <property type="match status" value="1"/>
</dbReference>
<dbReference type="Pfam" id="PF00731">
    <property type="entry name" value="AIRC"/>
    <property type="match status" value="1"/>
</dbReference>
<dbReference type="GO" id="GO:0034023">
    <property type="term" value="F:5-(carboxyamino)imidazole ribonucleotide mutase activity"/>
    <property type="evidence" value="ECO:0007669"/>
    <property type="project" value="UniProtKB-UniRule"/>
</dbReference>
<organism evidence="7 8">
    <name type="scientific">Massilia eurypsychrophila</name>
    <dbReference type="NCBI Taxonomy" id="1485217"/>
    <lineage>
        <taxon>Bacteria</taxon>
        <taxon>Pseudomonadati</taxon>
        <taxon>Pseudomonadota</taxon>
        <taxon>Betaproteobacteria</taxon>
        <taxon>Burkholderiales</taxon>
        <taxon>Oxalobacteraceae</taxon>
        <taxon>Telluria group</taxon>
        <taxon>Massilia</taxon>
    </lineage>
</organism>
<accession>A0A2G8TK30</accession>
<dbReference type="InterPro" id="IPR024694">
    <property type="entry name" value="PurE_prokaryotes"/>
</dbReference>
<evidence type="ECO:0000256" key="1">
    <source>
        <dbReference type="ARBA" id="ARBA00022755"/>
    </source>
</evidence>
<comment type="catalytic activity">
    <reaction evidence="3 4">
        <text>5-carboxyamino-1-(5-phospho-D-ribosyl)imidazole + H(+) = 5-amino-1-(5-phospho-D-ribosyl)imidazole-4-carboxylate</text>
        <dbReference type="Rhea" id="RHEA:13193"/>
        <dbReference type="ChEBI" id="CHEBI:15378"/>
        <dbReference type="ChEBI" id="CHEBI:58730"/>
        <dbReference type="ChEBI" id="CHEBI:77657"/>
        <dbReference type="EC" id="5.4.99.18"/>
    </reaction>
</comment>
<evidence type="ECO:0000256" key="2">
    <source>
        <dbReference type="ARBA" id="ARBA00023235"/>
    </source>
</evidence>
<evidence type="ECO:0000313" key="8">
    <source>
        <dbReference type="Proteomes" id="UP000230390"/>
    </source>
</evidence>
<dbReference type="InterPro" id="IPR033747">
    <property type="entry name" value="PurE_ClassI"/>
</dbReference>
<protein>
    <recommendedName>
        <fullName evidence="3 4">N5-carboxyaminoimidazole ribonucleotide mutase</fullName>
        <shortName evidence="3 4">N5-CAIR mutase</shortName>
        <ecNumber evidence="3 4">5.4.99.18</ecNumber>
    </recommendedName>
    <alternativeName>
        <fullName evidence="3">5-(carboxyamino)imidazole ribonucleotide mutase</fullName>
    </alternativeName>
</protein>
<evidence type="ECO:0000256" key="3">
    <source>
        <dbReference type="HAMAP-Rule" id="MF_01929"/>
    </source>
</evidence>
<reference evidence="7 8" key="1">
    <citation type="submission" date="2017-10" db="EMBL/GenBank/DDBJ databases">
        <title>Massilia psychrophilum sp. nov., a novel purple-pigmented bacterium isolated from Tianshan glacier, Xinjiang Municipality, China.</title>
        <authorList>
            <person name="Wang H."/>
        </authorList>
    </citation>
    <scope>NUCLEOTIDE SEQUENCE [LARGE SCALE GENOMIC DNA]</scope>
    <source>
        <strain evidence="7 8">JCM 30074</strain>
    </source>
</reference>
<dbReference type="Proteomes" id="UP000230390">
    <property type="component" value="Unassembled WGS sequence"/>
</dbReference>
<keyword evidence="2 3" id="KW-0413">Isomerase</keyword>
<dbReference type="UniPathway" id="UPA00074">
    <property type="reaction ID" value="UER00943"/>
</dbReference>
<comment type="caution">
    <text evidence="7">The sequence shown here is derived from an EMBL/GenBank/DDBJ whole genome shotgun (WGS) entry which is preliminary data.</text>
</comment>
<dbReference type="SMART" id="SM01001">
    <property type="entry name" value="AIRC"/>
    <property type="match status" value="1"/>
</dbReference>
<feature type="binding site" evidence="3 5">
    <location>
        <position position="45"/>
    </location>
    <ligand>
        <name>substrate</name>
    </ligand>
</feature>
<comment type="pathway">
    <text evidence="3 4">Purine metabolism; IMP biosynthesis via de novo pathway; 5-amino-1-(5-phospho-D-ribosyl)imidazole-4-carboxylate from 5-amino-1-(5-phospho-D-ribosyl)imidazole (N5-CAIR route): step 2/2.</text>
</comment>
<name>A0A2G8TK30_9BURK</name>
<dbReference type="GO" id="GO:0006189">
    <property type="term" value="P:'de novo' IMP biosynthetic process"/>
    <property type="evidence" value="ECO:0007669"/>
    <property type="project" value="UniProtKB-UniRule"/>
</dbReference>
<comment type="function">
    <text evidence="3 4">Catalyzes the conversion of N5-carboxyaminoimidazole ribonucleotide (N5-CAIR) to 4-carboxy-5-aminoimidazole ribonucleotide (CAIR).</text>
</comment>
<evidence type="ECO:0000259" key="6">
    <source>
        <dbReference type="SMART" id="SM01001"/>
    </source>
</evidence>
<evidence type="ECO:0000313" key="7">
    <source>
        <dbReference type="EMBL" id="PIL46319.1"/>
    </source>
</evidence>
<dbReference type="NCBIfam" id="TIGR01162">
    <property type="entry name" value="purE"/>
    <property type="match status" value="1"/>
</dbReference>
<keyword evidence="8" id="KW-1185">Reference proteome</keyword>
<dbReference type="RefSeq" id="WP_099787209.1">
    <property type="nucleotide sequence ID" value="NZ_JBHLYV010000001.1"/>
</dbReference>
<feature type="binding site" evidence="3 5">
    <location>
        <position position="18"/>
    </location>
    <ligand>
        <name>substrate</name>
    </ligand>
</feature>
<feature type="domain" description="PurE" evidence="6">
    <location>
        <begin position="7"/>
        <end position="158"/>
    </location>
</feature>